<dbReference type="SUPFAM" id="SSF102588">
    <property type="entry name" value="LmbE-like"/>
    <property type="match status" value="1"/>
</dbReference>
<organism evidence="1 2">
    <name type="scientific">Candidatus Gottesmanbacteria bacterium GW2011_GWB1_44_11c</name>
    <dbReference type="NCBI Taxonomy" id="1618447"/>
    <lineage>
        <taxon>Bacteria</taxon>
        <taxon>Candidatus Gottesmaniibacteriota</taxon>
    </lineage>
</organism>
<comment type="caution">
    <text evidence="1">The sequence shown here is derived from an EMBL/GenBank/DDBJ whole genome shotgun (WGS) entry which is preliminary data.</text>
</comment>
<name>A0A0G1GLV2_9BACT</name>
<dbReference type="EMBL" id="LCHM01000055">
    <property type="protein sequence ID" value="KKT35343.1"/>
    <property type="molecule type" value="Genomic_DNA"/>
</dbReference>
<protein>
    <submittedName>
        <fullName evidence="1">GlcNAc-PI de-N-acetylase family protein</fullName>
    </submittedName>
</protein>
<accession>A0A0G1GLV2</accession>
<dbReference type="Proteomes" id="UP000034617">
    <property type="component" value="Unassembled WGS sequence"/>
</dbReference>
<proteinExistence type="predicted"/>
<reference evidence="1 2" key="1">
    <citation type="journal article" date="2015" name="Nature">
        <title>rRNA introns, odd ribosomes, and small enigmatic genomes across a large radiation of phyla.</title>
        <authorList>
            <person name="Brown C.T."/>
            <person name="Hug L.A."/>
            <person name="Thomas B.C."/>
            <person name="Sharon I."/>
            <person name="Castelle C.J."/>
            <person name="Singh A."/>
            <person name="Wilkins M.J."/>
            <person name="Williams K.H."/>
            <person name="Banfield J.F."/>
        </authorList>
    </citation>
    <scope>NUCLEOTIDE SEQUENCE [LARGE SCALE GENOMIC DNA]</scope>
</reference>
<evidence type="ECO:0000313" key="2">
    <source>
        <dbReference type="Proteomes" id="UP000034617"/>
    </source>
</evidence>
<sequence>MRHVFLSPHMDDAVLSAGSYIINLVKEKKPVCIITVFTEFGTRPISWDAQKYLLKSGCLGVTGFTDTRKREDTSAMAKLTIPFIHLDFIDGGFRKNEKGKPLYPTFDHLCSGNIAKNDEILLKKIRKEIVSYCKKSDIIYAPLGIGTHADHIIINRIAQTLPNKTYYYPDQPYAWKITQTPHSRNWDFFNSGNVNREFREVFRIPHHKEKKEILSCYRSQMRQLYPHGIPVIDEVFLKRNQSVDNFR</sequence>
<dbReference type="InterPro" id="IPR024078">
    <property type="entry name" value="LmbE-like_dom_sf"/>
</dbReference>
<dbReference type="Gene3D" id="3.40.50.10320">
    <property type="entry name" value="LmbE-like"/>
    <property type="match status" value="1"/>
</dbReference>
<dbReference type="InterPro" id="IPR003737">
    <property type="entry name" value="GlcNAc_PI_deacetylase-related"/>
</dbReference>
<evidence type="ECO:0000313" key="1">
    <source>
        <dbReference type="EMBL" id="KKT35343.1"/>
    </source>
</evidence>
<dbReference type="Pfam" id="PF02585">
    <property type="entry name" value="PIG-L"/>
    <property type="match status" value="1"/>
</dbReference>
<gene>
    <name evidence="1" type="ORF">UW22_C0055G0004</name>
</gene>
<dbReference type="AlphaFoldDB" id="A0A0G1GLV2"/>